<comment type="cofactor">
    <cofactor evidence="3">
        <name>Mg(2+)</name>
        <dbReference type="ChEBI" id="CHEBI:18420"/>
    </cofactor>
</comment>
<feature type="compositionally biased region" description="Low complexity" evidence="16">
    <location>
        <begin position="577"/>
        <end position="586"/>
    </location>
</feature>
<feature type="region of interest" description="Disordered" evidence="16">
    <location>
        <begin position="700"/>
        <end position="725"/>
    </location>
</feature>
<comment type="catalytic activity">
    <reaction evidence="14">
        <text>O-phospho-L-threonyl-[protein] + H2O = L-threonyl-[protein] + phosphate</text>
        <dbReference type="Rhea" id="RHEA:47004"/>
        <dbReference type="Rhea" id="RHEA-COMP:11060"/>
        <dbReference type="Rhea" id="RHEA-COMP:11605"/>
        <dbReference type="ChEBI" id="CHEBI:15377"/>
        <dbReference type="ChEBI" id="CHEBI:30013"/>
        <dbReference type="ChEBI" id="CHEBI:43474"/>
        <dbReference type="ChEBI" id="CHEBI:61977"/>
        <dbReference type="EC" id="3.1.3.16"/>
    </reaction>
</comment>
<feature type="compositionally biased region" description="Basic and acidic residues" evidence="16">
    <location>
        <begin position="848"/>
        <end position="857"/>
    </location>
</feature>
<dbReference type="GO" id="GO:0009755">
    <property type="term" value="P:hormone-mediated signaling pathway"/>
    <property type="evidence" value="ECO:0007669"/>
    <property type="project" value="UniProtKB-ARBA"/>
</dbReference>
<evidence type="ECO:0000256" key="13">
    <source>
        <dbReference type="ARBA" id="ARBA00047761"/>
    </source>
</evidence>
<dbReference type="GO" id="GO:0003723">
    <property type="term" value="F:RNA binding"/>
    <property type="evidence" value="ECO:0007669"/>
    <property type="project" value="UniProtKB-UniRule"/>
</dbReference>
<dbReference type="InterPro" id="IPR036412">
    <property type="entry name" value="HAD-like_sf"/>
</dbReference>
<evidence type="ECO:0000313" key="20">
    <source>
        <dbReference type="Proteomes" id="UP000195402"/>
    </source>
</evidence>
<dbReference type="SUPFAM" id="SSF56784">
    <property type="entry name" value="HAD-like"/>
    <property type="match status" value="1"/>
</dbReference>
<dbReference type="FunFam" id="3.40.50.1000:FF:000035">
    <property type="entry name" value="RNA polymerase II C-terminal domain phosphatase-like 1"/>
    <property type="match status" value="1"/>
</dbReference>
<feature type="region of interest" description="Disordered" evidence="16">
    <location>
        <begin position="487"/>
        <end position="644"/>
    </location>
</feature>
<organism evidence="19 20">
    <name type="scientific">Macleaya cordata</name>
    <name type="common">Five-seeded plume-poppy</name>
    <name type="synonym">Bocconia cordata</name>
    <dbReference type="NCBI Taxonomy" id="56857"/>
    <lineage>
        <taxon>Eukaryota</taxon>
        <taxon>Viridiplantae</taxon>
        <taxon>Streptophyta</taxon>
        <taxon>Embryophyta</taxon>
        <taxon>Tracheophyta</taxon>
        <taxon>Spermatophyta</taxon>
        <taxon>Magnoliopsida</taxon>
        <taxon>Ranunculales</taxon>
        <taxon>Papaveraceae</taxon>
        <taxon>Papaveroideae</taxon>
        <taxon>Macleaya</taxon>
    </lineage>
</organism>
<dbReference type="GO" id="GO:0046872">
    <property type="term" value="F:metal ion binding"/>
    <property type="evidence" value="ECO:0007669"/>
    <property type="project" value="UniProtKB-KW"/>
</dbReference>
<evidence type="ECO:0000256" key="6">
    <source>
        <dbReference type="ARBA" id="ARBA00022473"/>
    </source>
</evidence>
<dbReference type="SMART" id="SM00358">
    <property type="entry name" value="DSRM"/>
    <property type="match status" value="2"/>
</dbReference>
<keyword evidence="11" id="KW-0804">Transcription</keyword>
<feature type="domain" description="FCP1 homology" evidence="18">
    <location>
        <begin position="131"/>
        <end position="379"/>
    </location>
</feature>
<keyword evidence="20" id="KW-1185">Reference proteome</keyword>
<keyword evidence="8" id="KW-0378">Hydrolase</keyword>
<feature type="compositionally biased region" description="Basic and acidic residues" evidence="16">
    <location>
        <begin position="609"/>
        <end position="622"/>
    </location>
</feature>
<accession>A0A200PQS4</accession>
<gene>
    <name evidence="19" type="ORF">BVC80_9087g56</name>
</gene>
<dbReference type="Proteomes" id="UP000195402">
    <property type="component" value="Unassembled WGS sequence"/>
</dbReference>
<evidence type="ECO:0000256" key="15">
    <source>
        <dbReference type="PROSITE-ProRule" id="PRU00266"/>
    </source>
</evidence>
<dbReference type="SUPFAM" id="SSF54768">
    <property type="entry name" value="dsRNA-binding domain-like"/>
    <property type="match status" value="2"/>
</dbReference>
<evidence type="ECO:0000256" key="5">
    <source>
        <dbReference type="ARBA" id="ARBA00013081"/>
    </source>
</evidence>
<evidence type="ECO:0000256" key="8">
    <source>
        <dbReference type="ARBA" id="ARBA00022801"/>
    </source>
</evidence>
<dbReference type="InterPro" id="IPR014720">
    <property type="entry name" value="dsRBD_dom"/>
</dbReference>
<dbReference type="InterPro" id="IPR039189">
    <property type="entry name" value="Fcp1"/>
</dbReference>
<evidence type="ECO:0000256" key="2">
    <source>
        <dbReference type="ARBA" id="ARBA00001941"/>
    </source>
</evidence>
<dbReference type="PROSITE" id="PS50969">
    <property type="entry name" value="FCP1"/>
    <property type="match status" value="1"/>
</dbReference>
<evidence type="ECO:0000259" key="17">
    <source>
        <dbReference type="PROSITE" id="PS50137"/>
    </source>
</evidence>
<dbReference type="GO" id="GO:0005634">
    <property type="term" value="C:nucleus"/>
    <property type="evidence" value="ECO:0007669"/>
    <property type="project" value="UniProtKB-SubCell"/>
</dbReference>
<dbReference type="Pfam" id="PF03031">
    <property type="entry name" value="NIF"/>
    <property type="match status" value="1"/>
</dbReference>
<dbReference type="FunCoup" id="A0A200PQS4">
    <property type="interactions" value="2044"/>
</dbReference>
<dbReference type="Gene3D" id="3.40.50.1000">
    <property type="entry name" value="HAD superfamily/HAD-like"/>
    <property type="match status" value="1"/>
</dbReference>
<comment type="subcellular location">
    <subcellularLocation>
        <location evidence="4">Nucleus</location>
    </subcellularLocation>
</comment>
<dbReference type="Pfam" id="PF00035">
    <property type="entry name" value="dsrm"/>
    <property type="match status" value="1"/>
</dbReference>
<dbReference type="InterPro" id="IPR004274">
    <property type="entry name" value="FCP1_dom"/>
</dbReference>
<dbReference type="OMA" id="EMEIYPP"/>
<sequence length="981" mass="109640">MFKSMVYHGNSLLGEVEIYPQNQTMDIMLNKEIRISYFSQPSERCPPLAVLHTIAPCGVCFKMESKLQSEDSPLFSLHYSCLRENKTAVMRLGEEELHLVAMSSRKNPTHSSCFWGFYVAQGLYNSSLVMLNLRCLGIVFDLDETLIVANTMRSFEDRIDALQRKISTEMDPQRVSGMLAEVKRYQDDKSILKQYVESDQVVENGRVIKVQSEIFPALSDNHQPIVRPLIRLQEKNIILTRINPLIRDTSVLVRLRPAWEDLRSYLTARGRKRFEVYVCTMAERDYALEMWRLLDPESNLINSSELLDRIVCVKAGSRKSLLNVFHDGICHPKMALVIDDRLKVWDEKDQLRVHVVPAFAPYYAPQAEANNVVPVLCVARNVACNVRGGFFKDFDEGLLQRILDVSYEDDMGDIPSPPDVSNYLISEDDGTASNKGSLRFDGMADVEVERRLKDAIPAFSMVNNLDPRLSTLQHLVAASSSTTAQPTLQGSIMPFHDKQFPQPQAPPSFNPLGHVGPSEASLQSSPAREEGEVPESELDPDTRRRLLILQHGQDTRDNMIHASREPPFPVRPPPSPQVSAPQVQSRGSWFPSEEEISPRKRNRTLPKQVPKDFPLESEAMRFDKHRPHRSSSFQGVEGSVPSDRTFHENFRLPKEGHHGDDRVRINRTHSKFNSFPGEEMPLGRSASGNRLSPCFKEDEIPLGRSASSNKDLQLESGRGTPQYPDTPAGVLQDIAIKCGSKVVFRSALAASTELQFCIEVWFSGEKIGEGIGKTRKEAQRQASERSLTNLANKYLSNVTPDPSGVHGDLTKLSQANENGCLSDSNSFGRQPFLKEDLVPTSSTSEPSRFLDPRMEESKSSMDSVSALKEFCMSEGLAVDFQSQPPLSTSSTHKGEAYAQVEIAGQVFGKGIGLTLDVAKMQAAEEALVNLKAKLGQGTLKRVASPRSLQALSSKRLKPEFSRVLQRIPSSARYPNNAHPVP</sequence>
<keyword evidence="6" id="KW-0217">Developmental protein</keyword>
<keyword evidence="7" id="KW-0479">Metal-binding</keyword>
<evidence type="ECO:0000256" key="11">
    <source>
        <dbReference type="ARBA" id="ARBA00023163"/>
    </source>
</evidence>
<evidence type="ECO:0000256" key="12">
    <source>
        <dbReference type="ARBA" id="ARBA00023242"/>
    </source>
</evidence>
<protein>
    <recommendedName>
        <fullName evidence="5">protein-serine/threonine phosphatase</fullName>
        <ecNumber evidence="5">3.1.3.16</ecNumber>
    </recommendedName>
</protein>
<dbReference type="SMART" id="SM00577">
    <property type="entry name" value="CPDc"/>
    <property type="match status" value="1"/>
</dbReference>
<feature type="region of interest" description="Disordered" evidence="16">
    <location>
        <begin position="832"/>
        <end position="857"/>
    </location>
</feature>
<dbReference type="STRING" id="56857.A0A200PQS4"/>
<evidence type="ECO:0000256" key="1">
    <source>
        <dbReference type="ARBA" id="ARBA00001936"/>
    </source>
</evidence>
<keyword evidence="9 15" id="KW-0694">RNA-binding</keyword>
<dbReference type="FunFam" id="3.30.160.20:FF:000035">
    <property type="entry name" value="RNA polymerase II C-terminal domain phosphatase-like 2"/>
    <property type="match status" value="1"/>
</dbReference>
<evidence type="ECO:0000256" key="4">
    <source>
        <dbReference type="ARBA" id="ARBA00004123"/>
    </source>
</evidence>
<comment type="caution">
    <text evidence="19">The sequence shown here is derived from an EMBL/GenBank/DDBJ whole genome shotgun (WGS) entry which is preliminary data.</text>
</comment>
<evidence type="ECO:0000256" key="7">
    <source>
        <dbReference type="ARBA" id="ARBA00022723"/>
    </source>
</evidence>
<comment type="cofactor">
    <cofactor evidence="1">
        <name>Mn(2+)</name>
        <dbReference type="ChEBI" id="CHEBI:29035"/>
    </cofactor>
</comment>
<dbReference type="AlphaFoldDB" id="A0A200PQS4"/>
<evidence type="ECO:0000256" key="9">
    <source>
        <dbReference type="ARBA" id="ARBA00022884"/>
    </source>
</evidence>
<dbReference type="EMBL" id="MVGT01004291">
    <property type="protein sequence ID" value="OVA00560.1"/>
    <property type="molecule type" value="Genomic_DNA"/>
</dbReference>
<feature type="domain" description="DRBM" evidence="17">
    <location>
        <begin position="726"/>
        <end position="792"/>
    </location>
</feature>
<feature type="compositionally biased region" description="Basic and acidic residues" evidence="16">
    <location>
        <begin position="553"/>
        <end position="564"/>
    </location>
</feature>
<dbReference type="EC" id="3.1.3.16" evidence="5"/>
<proteinExistence type="predicted"/>
<comment type="catalytic activity">
    <reaction evidence="13">
        <text>O-phospho-L-seryl-[protein] + H2O = L-seryl-[protein] + phosphate</text>
        <dbReference type="Rhea" id="RHEA:20629"/>
        <dbReference type="Rhea" id="RHEA-COMP:9863"/>
        <dbReference type="Rhea" id="RHEA-COMP:11604"/>
        <dbReference type="ChEBI" id="CHEBI:15377"/>
        <dbReference type="ChEBI" id="CHEBI:29999"/>
        <dbReference type="ChEBI" id="CHEBI:43474"/>
        <dbReference type="ChEBI" id="CHEBI:83421"/>
        <dbReference type="EC" id="3.1.3.16"/>
    </reaction>
</comment>
<dbReference type="Gene3D" id="3.30.160.20">
    <property type="match status" value="2"/>
</dbReference>
<evidence type="ECO:0000256" key="10">
    <source>
        <dbReference type="ARBA" id="ARBA00023015"/>
    </source>
</evidence>
<evidence type="ECO:0000256" key="16">
    <source>
        <dbReference type="SAM" id="MobiDB-lite"/>
    </source>
</evidence>
<dbReference type="PROSITE" id="PS50137">
    <property type="entry name" value="DS_RBD"/>
    <property type="match status" value="2"/>
</dbReference>
<reference evidence="19 20" key="1">
    <citation type="journal article" date="2017" name="Mol. Plant">
        <title>The Genome of Medicinal Plant Macleaya cordata Provides New Insights into Benzylisoquinoline Alkaloids Metabolism.</title>
        <authorList>
            <person name="Liu X."/>
            <person name="Liu Y."/>
            <person name="Huang P."/>
            <person name="Ma Y."/>
            <person name="Qing Z."/>
            <person name="Tang Q."/>
            <person name="Cao H."/>
            <person name="Cheng P."/>
            <person name="Zheng Y."/>
            <person name="Yuan Z."/>
            <person name="Zhou Y."/>
            <person name="Liu J."/>
            <person name="Tang Z."/>
            <person name="Zhuo Y."/>
            <person name="Zhang Y."/>
            <person name="Yu L."/>
            <person name="Huang J."/>
            <person name="Yang P."/>
            <person name="Peng Q."/>
            <person name="Zhang J."/>
            <person name="Jiang W."/>
            <person name="Zhang Z."/>
            <person name="Lin K."/>
            <person name="Ro D.K."/>
            <person name="Chen X."/>
            <person name="Xiong X."/>
            <person name="Shang Y."/>
            <person name="Huang S."/>
            <person name="Zeng J."/>
        </authorList>
    </citation>
    <scope>NUCLEOTIDE SEQUENCE [LARGE SCALE GENOMIC DNA]</scope>
    <source>
        <strain evidence="20">cv. BLH2017</strain>
        <tissue evidence="19">Root</tissue>
    </source>
</reference>
<dbReference type="GO" id="GO:0008420">
    <property type="term" value="F:RNA polymerase II CTD heptapeptide repeat phosphatase activity"/>
    <property type="evidence" value="ECO:0007669"/>
    <property type="project" value="InterPro"/>
</dbReference>
<feature type="region of interest" description="Disordered" evidence="16">
    <location>
        <begin position="671"/>
        <end position="690"/>
    </location>
</feature>
<dbReference type="GO" id="GO:0045892">
    <property type="term" value="P:negative regulation of DNA-templated transcription"/>
    <property type="evidence" value="ECO:0007669"/>
    <property type="project" value="UniProtKB-ARBA"/>
</dbReference>
<dbReference type="PANTHER" id="PTHR23081:SF0">
    <property type="entry name" value="RNA POLYMERASE II C-TERMINAL DOMAIN PHOSPHATASE-LIKE 1"/>
    <property type="match status" value="1"/>
</dbReference>
<feature type="compositionally biased region" description="Pro residues" evidence="16">
    <location>
        <begin position="566"/>
        <end position="576"/>
    </location>
</feature>
<keyword evidence="10" id="KW-0805">Transcription regulation</keyword>
<feature type="domain" description="DRBM" evidence="17">
    <location>
        <begin position="862"/>
        <end position="932"/>
    </location>
</feature>
<keyword evidence="12" id="KW-0539">Nucleus</keyword>
<evidence type="ECO:0000256" key="14">
    <source>
        <dbReference type="ARBA" id="ARBA00048336"/>
    </source>
</evidence>
<name>A0A200PQS4_MACCD</name>
<dbReference type="InParanoid" id="A0A200PQS4"/>
<evidence type="ECO:0000256" key="3">
    <source>
        <dbReference type="ARBA" id="ARBA00001946"/>
    </source>
</evidence>
<dbReference type="OrthoDB" id="10249888at2759"/>
<comment type="cofactor">
    <cofactor evidence="2">
        <name>Co(2+)</name>
        <dbReference type="ChEBI" id="CHEBI:48828"/>
    </cofactor>
</comment>
<evidence type="ECO:0000259" key="18">
    <source>
        <dbReference type="PROSITE" id="PS50969"/>
    </source>
</evidence>
<evidence type="ECO:0000313" key="19">
    <source>
        <dbReference type="EMBL" id="OVA00560.1"/>
    </source>
</evidence>
<dbReference type="InterPro" id="IPR023214">
    <property type="entry name" value="HAD_sf"/>
</dbReference>
<dbReference type="PANTHER" id="PTHR23081">
    <property type="entry name" value="RNA POLYMERASE II CTD PHOSPHATASE"/>
    <property type="match status" value="1"/>
</dbReference>